<dbReference type="AlphaFoldDB" id="A0A9Q0KVU2"/>
<gene>
    <name evidence="2" type="ORF">NE237_002302</name>
</gene>
<name>A0A9Q0KVU2_9MAGN</name>
<sequence length="113" mass="11306">MVDLRSDSEPEKSSLGTRLDAGRGNAMAAVQGSGVSSKTGCGNVSSANVGVAVGEKMLRIGVGTGATIGTEMEVGQAEMGLELWSHGRLGSSRIGCGNVNGARTVGVAVGEKR</sequence>
<dbReference type="EMBL" id="JAMYWD010000003">
    <property type="protein sequence ID" value="KAJ4977196.1"/>
    <property type="molecule type" value="Genomic_DNA"/>
</dbReference>
<evidence type="ECO:0000256" key="1">
    <source>
        <dbReference type="SAM" id="MobiDB-lite"/>
    </source>
</evidence>
<evidence type="ECO:0000313" key="2">
    <source>
        <dbReference type="EMBL" id="KAJ4977196.1"/>
    </source>
</evidence>
<keyword evidence="3" id="KW-1185">Reference proteome</keyword>
<accession>A0A9Q0KVU2</accession>
<feature type="region of interest" description="Disordered" evidence="1">
    <location>
        <begin position="1"/>
        <end position="23"/>
    </location>
</feature>
<reference evidence="2" key="1">
    <citation type="journal article" date="2023" name="Plant J.">
        <title>The genome of the king protea, Protea cynaroides.</title>
        <authorList>
            <person name="Chang J."/>
            <person name="Duong T.A."/>
            <person name="Schoeman C."/>
            <person name="Ma X."/>
            <person name="Roodt D."/>
            <person name="Barker N."/>
            <person name="Li Z."/>
            <person name="Van de Peer Y."/>
            <person name="Mizrachi E."/>
        </authorList>
    </citation>
    <scope>NUCLEOTIDE SEQUENCE</scope>
    <source>
        <tissue evidence="2">Young leaves</tissue>
    </source>
</reference>
<proteinExistence type="predicted"/>
<feature type="compositionally biased region" description="Basic and acidic residues" evidence="1">
    <location>
        <begin position="1"/>
        <end position="12"/>
    </location>
</feature>
<organism evidence="2 3">
    <name type="scientific">Protea cynaroides</name>
    <dbReference type="NCBI Taxonomy" id="273540"/>
    <lineage>
        <taxon>Eukaryota</taxon>
        <taxon>Viridiplantae</taxon>
        <taxon>Streptophyta</taxon>
        <taxon>Embryophyta</taxon>
        <taxon>Tracheophyta</taxon>
        <taxon>Spermatophyta</taxon>
        <taxon>Magnoliopsida</taxon>
        <taxon>Proteales</taxon>
        <taxon>Proteaceae</taxon>
        <taxon>Protea</taxon>
    </lineage>
</organism>
<comment type="caution">
    <text evidence="2">The sequence shown here is derived from an EMBL/GenBank/DDBJ whole genome shotgun (WGS) entry which is preliminary data.</text>
</comment>
<evidence type="ECO:0000313" key="3">
    <source>
        <dbReference type="Proteomes" id="UP001141806"/>
    </source>
</evidence>
<protein>
    <submittedName>
        <fullName evidence="2">Uncharacterized protein</fullName>
    </submittedName>
</protein>
<dbReference type="Proteomes" id="UP001141806">
    <property type="component" value="Unassembled WGS sequence"/>
</dbReference>